<dbReference type="PIRSF" id="PIRSF000484">
    <property type="entry name" value="NAPRT"/>
    <property type="match status" value="1"/>
</dbReference>
<reference evidence="17" key="5">
    <citation type="submission" date="2018-07" db="EMBL/GenBank/DDBJ databases">
        <authorList>
            <person name="Shah S."/>
            <person name="Brown T."/>
            <person name="Auld S."/>
            <person name="Bratton K."/>
            <person name="Narechania A."/>
            <person name="Mathema B."/>
            <person name="Gandhi N."/>
        </authorList>
    </citation>
    <scope>NUCLEOTIDE SEQUENCE</scope>
    <source>
        <strain evidence="17">32301_S10</strain>
    </source>
</reference>
<comment type="PTM">
    <text evidence="9">Transiently phosphorylated on a His residue during the reaction cycle. Phosphorylation strongly increases the affinity for substrates and increases the rate of nicotinate D-ribonucleotide production. Dephosphorylation regenerates the low-affinity form of the enzyme, leading to product release.</text>
</comment>
<dbReference type="Gene3D" id="3.20.20.70">
    <property type="entry name" value="Aldolase class I"/>
    <property type="match status" value="1"/>
</dbReference>
<proteinExistence type="inferred from homology"/>
<dbReference type="GO" id="GO:0034355">
    <property type="term" value="P:NAD+ biosynthetic process via the salvage pathway"/>
    <property type="evidence" value="ECO:0007669"/>
    <property type="project" value="TreeGrafter"/>
</dbReference>
<dbReference type="GO" id="GO:0004516">
    <property type="term" value="F:nicotinate phosphoribosyltransferase activity"/>
    <property type="evidence" value="ECO:0007669"/>
    <property type="project" value="UniProtKB-UniRule"/>
</dbReference>
<gene>
    <name evidence="16" type="primary">pncB2</name>
    <name evidence="16" type="ORF">A4S10_00608</name>
    <name evidence="18" type="ORF">DKC2_0613</name>
    <name evidence="17" type="ORF">DSJ38_06130</name>
    <name evidence="12" type="ORF">ERS007688_01807</name>
    <name evidence="14" type="ORF">ERS007720_02010</name>
    <name evidence="13" type="ORF">ERS027659_02736</name>
    <name evidence="15" type="ORF">J8J21_01540</name>
</gene>
<evidence type="ECO:0000256" key="5">
    <source>
        <dbReference type="ARBA" id="ARBA00022598"/>
    </source>
</evidence>
<dbReference type="EMBL" id="QTBD01000092">
    <property type="protein sequence ID" value="REQ54582.1"/>
    <property type="molecule type" value="Genomic_DNA"/>
</dbReference>
<dbReference type="CDD" id="cd01570">
    <property type="entry name" value="NAPRTase_A"/>
    <property type="match status" value="1"/>
</dbReference>
<accession>A0A045J2S4</accession>
<reference evidence="19 20" key="1">
    <citation type="submission" date="2015-03" db="EMBL/GenBank/DDBJ databases">
        <authorList>
            <consortium name="Pathogen Informatics"/>
        </authorList>
    </citation>
    <scope>NUCLEOTIDE SEQUENCE [LARGE SCALE GENOMIC DNA]</scope>
    <source>
        <strain evidence="13 21">Bir 185</strain>
        <strain evidence="12 20">H09601792</strain>
        <strain evidence="14 19">M09401471</strain>
    </source>
</reference>
<evidence type="ECO:0000256" key="2">
    <source>
        <dbReference type="ARBA" id="ARBA00010897"/>
    </source>
</evidence>
<name>A0A045J2S4_MYCTX</name>
<evidence type="ECO:0000313" key="18">
    <source>
        <dbReference type="EMBL" id="VCU48809.1"/>
    </source>
</evidence>
<dbReference type="Proteomes" id="UP000046947">
    <property type="component" value="Unassembled WGS sequence"/>
</dbReference>
<dbReference type="EMBL" id="CNFT01000693">
    <property type="protein sequence ID" value="CKS17143.1"/>
    <property type="molecule type" value="Genomic_DNA"/>
</dbReference>
<comment type="catalytic activity">
    <reaction evidence="8 9">
        <text>5-phospho-alpha-D-ribose 1-diphosphate + nicotinate + ATP + H2O = nicotinate beta-D-ribonucleotide + ADP + phosphate + diphosphate</text>
        <dbReference type="Rhea" id="RHEA:36163"/>
        <dbReference type="ChEBI" id="CHEBI:15377"/>
        <dbReference type="ChEBI" id="CHEBI:30616"/>
        <dbReference type="ChEBI" id="CHEBI:32544"/>
        <dbReference type="ChEBI" id="CHEBI:33019"/>
        <dbReference type="ChEBI" id="CHEBI:43474"/>
        <dbReference type="ChEBI" id="CHEBI:57502"/>
        <dbReference type="ChEBI" id="CHEBI:58017"/>
        <dbReference type="ChEBI" id="CHEBI:456216"/>
        <dbReference type="EC" id="6.3.4.21"/>
    </reaction>
</comment>
<dbReference type="PANTHER" id="PTHR11098">
    <property type="entry name" value="NICOTINATE PHOSPHORIBOSYLTRANSFERASE"/>
    <property type="match status" value="1"/>
</dbReference>
<reference evidence="15 25" key="7">
    <citation type="submission" date="2021-03" db="EMBL/GenBank/DDBJ databases">
        <title>Whole Genome Sequencing of Mycobacterium tuberculosis clinical isolates from Arunachal Pradesh, India.</title>
        <authorList>
            <person name="Singh S."/>
            <person name="Mudliar S.R."/>
            <person name="Kulsum U."/>
            <person name="Rufai S.B."/>
            <person name="Singh P.K."/>
            <person name="Umpo M."/>
            <person name="Nyori M."/>
        </authorList>
    </citation>
    <scope>NUCLEOTIDE SEQUENCE [LARGE SCALE GENOMIC DNA]</scope>
    <source>
        <strain evidence="15 25">OMICS/BPL/0142/20/SP</strain>
    </source>
</reference>
<dbReference type="Proteomes" id="UP000256381">
    <property type="component" value="Unassembled WGS sequence"/>
</dbReference>
<evidence type="ECO:0000313" key="17">
    <source>
        <dbReference type="EMBL" id="REQ54582.1"/>
    </source>
</evidence>
<dbReference type="InterPro" id="IPR007229">
    <property type="entry name" value="Nic_PRibTrfase-Fam"/>
</dbReference>
<evidence type="ECO:0000313" key="22">
    <source>
        <dbReference type="Proteomes" id="UP000189452"/>
    </source>
</evidence>
<sequence length="463" mass="50509">MAIRQHVGALFTDLYEVTMAQAYWAERMSGTAVFEIFFRKLPPGRSYIMAAGLADVVEFLEAFRFDEQDLRYLRGLGQFSDEFLRWLAGVRFTGDVWAAPEGTVIFPNEPAVQLIAPIIEAQLVETFVLNQIHLQSVLASKAARVVAAARGRPVVDFGARRAHGTDAACKVARTSYLAGAAGTSNLLAARQYGIPTFGTMAHSFVQAFDSEVAAFEAFARLYPATMLLVDTYDTLRGVDHVIELAKRLGNRFDVRAVRLDSGDLDELSKATRARLDTAGLEQVEIFASSGLDENRIAALLAARCPIDGFGVGTQLVVAQDAPALDMAYKLVAYDGSGRTKFSSGKVIYPGRKQVFRKLEHGVFCGDTLGEHGENLPGDPLLVPIMTNGRRIRQHAPTLDGARDWARQQIDALPPELRSLEDTGYSYPVAVSDRIVGELARLRHADTAEAHPGSNVVGAKAKRP</sequence>
<evidence type="ECO:0000313" key="14">
    <source>
        <dbReference type="EMBL" id="COW20723.1"/>
    </source>
</evidence>
<evidence type="ECO:0000313" key="21">
    <source>
        <dbReference type="Proteomes" id="UP000050164"/>
    </source>
</evidence>
<dbReference type="NCBIfam" id="NF009131">
    <property type="entry name" value="PRK12484.1"/>
    <property type="match status" value="1"/>
</dbReference>
<evidence type="ECO:0000256" key="4">
    <source>
        <dbReference type="ARBA" id="ARBA00022553"/>
    </source>
</evidence>
<evidence type="ECO:0000313" key="12">
    <source>
        <dbReference type="EMBL" id="CFE50846.1"/>
    </source>
</evidence>
<evidence type="ECO:0000256" key="9">
    <source>
        <dbReference type="RuleBase" id="RU365100"/>
    </source>
</evidence>
<dbReference type="Gene3D" id="3.20.140.10">
    <property type="entry name" value="nicotinate phosphoribosyltransferase"/>
    <property type="match status" value="1"/>
</dbReference>
<dbReference type="InterPro" id="IPR036068">
    <property type="entry name" value="Nicotinate_pribotase-like_C"/>
</dbReference>
<evidence type="ECO:0000256" key="7">
    <source>
        <dbReference type="ARBA" id="ARBA00022679"/>
    </source>
</evidence>
<evidence type="ECO:0000313" key="25">
    <source>
        <dbReference type="Proteomes" id="UP000671119"/>
    </source>
</evidence>
<dbReference type="InterPro" id="IPR013785">
    <property type="entry name" value="Aldolase_TIM"/>
</dbReference>
<dbReference type="AlphaFoldDB" id="A0A045J2S4"/>
<keyword evidence="14" id="KW-0328">Glycosyltransferase</keyword>
<dbReference type="FunFam" id="3.20.20.70:FF:000076">
    <property type="entry name" value="Nicotinate phosphoribosyltransferase"/>
    <property type="match status" value="1"/>
</dbReference>
<feature type="domain" description="Nicotinate/nicotinamide phosphoribosyltransferase" evidence="10">
    <location>
        <begin position="154"/>
        <end position="329"/>
    </location>
</feature>
<dbReference type="Proteomes" id="UP000671119">
    <property type="component" value="Unassembled WGS sequence"/>
</dbReference>
<dbReference type="NCBIfam" id="NF006696">
    <property type="entry name" value="PRK09243.1-3"/>
    <property type="match status" value="1"/>
</dbReference>
<dbReference type="Pfam" id="PF17767">
    <property type="entry name" value="NAPRTase_N"/>
    <property type="match status" value="1"/>
</dbReference>
<dbReference type="SMR" id="A0A045J2S4"/>
<evidence type="ECO:0000259" key="10">
    <source>
        <dbReference type="Pfam" id="PF04095"/>
    </source>
</evidence>
<dbReference type="UniPathway" id="UPA00253">
    <property type="reaction ID" value="UER00457"/>
</dbReference>
<keyword evidence="7 9" id="KW-0808">Transferase</keyword>
<evidence type="ECO:0000256" key="1">
    <source>
        <dbReference type="ARBA" id="ARBA00004952"/>
    </source>
</evidence>
<reference evidence="16 22" key="4">
    <citation type="submission" date="2017-02" db="EMBL/GenBank/DDBJ databases">
        <title>Protein polymorphisms may explain contrasting epidemiological fitness of two variants of a multidrug-resistant Mycobacterium tuberculosis strain.</title>
        <authorList>
            <person name="Bigi M.M."/>
            <person name="Lopez B."/>
            <person name="Blanco F.C."/>
            <person name="Sasiain M.C."/>
            <person name="De La Barrera S."/>
            <person name="Ritacco V."/>
            <person name="Bigi F."/>
            <person name="Soria M.A."/>
        </authorList>
    </citation>
    <scope>NUCLEOTIDE SEQUENCE [LARGE SCALE GENOMIC DNA]</scope>
    <source>
        <strain evidence="16 22">6548</strain>
    </source>
</reference>
<feature type="domain" description="Nicotinate phosphoribosyltransferase N-terminal" evidence="11">
    <location>
        <begin position="10"/>
        <end position="132"/>
    </location>
</feature>
<evidence type="ECO:0000313" key="24">
    <source>
        <dbReference type="Proteomes" id="UP000300237"/>
    </source>
</evidence>
<dbReference type="PANTHER" id="PTHR11098:SF1">
    <property type="entry name" value="NICOTINATE PHOSPHORIBOSYLTRANSFERASE"/>
    <property type="match status" value="1"/>
</dbReference>
<dbReference type="SUPFAM" id="SSF51690">
    <property type="entry name" value="Nicotinate/Quinolinate PRTase C-terminal domain-like"/>
    <property type="match status" value="1"/>
</dbReference>
<keyword evidence="6 9" id="KW-0662">Pyridine nucleotide biosynthesis</keyword>
<dbReference type="InterPro" id="IPR006405">
    <property type="entry name" value="Nic_PRibTrfase_pncB"/>
</dbReference>
<keyword evidence="4" id="KW-0597">Phosphoprotein</keyword>
<organism evidence="14 19">
    <name type="scientific">Mycobacterium tuberculosis</name>
    <dbReference type="NCBI Taxonomy" id="1773"/>
    <lineage>
        <taxon>Bacteria</taxon>
        <taxon>Bacillati</taxon>
        <taxon>Actinomycetota</taxon>
        <taxon>Actinomycetes</taxon>
        <taxon>Mycobacteriales</taxon>
        <taxon>Mycobacteriaceae</taxon>
        <taxon>Mycobacterium</taxon>
        <taxon>Mycobacterium tuberculosis complex</taxon>
    </lineage>
</organism>
<dbReference type="Pfam" id="PF04095">
    <property type="entry name" value="NAPRTase"/>
    <property type="match status" value="1"/>
</dbReference>
<dbReference type="EMBL" id="CFOH01000255">
    <property type="protein sequence ID" value="CFE50846.1"/>
    <property type="molecule type" value="Genomic_DNA"/>
</dbReference>
<evidence type="ECO:0000313" key="20">
    <source>
        <dbReference type="Proteomes" id="UP000046947"/>
    </source>
</evidence>
<dbReference type="EMBL" id="LR027516">
    <property type="protein sequence ID" value="VCU48809.1"/>
    <property type="molecule type" value="Genomic_DNA"/>
</dbReference>
<comment type="similarity">
    <text evidence="2 9">Belongs to the NAPRTase family.</text>
</comment>
<reference evidence="17 23" key="3">
    <citation type="journal article" date="2017" name="N. Engl. J. Med.">
        <title>Transmission of Extensively Drug-Resistant Tuberculosis in South Africa.</title>
        <authorList>
            <person name="Shah N.S."/>
            <person name="Auld S.C."/>
            <person name="Brust J.C."/>
            <person name="Mathema B."/>
            <person name="Ismail N."/>
            <person name="Moodley P."/>
            <person name="Mlisana K."/>
            <person name="Allana S."/>
            <person name="Campbell A."/>
            <person name="Mthiyane T."/>
            <person name="Morris N."/>
            <person name="Mpangase P."/>
            <person name="van der Meulen H."/>
            <person name="Omar S.V."/>
            <person name="Brown T.S."/>
            <person name="Narechania A."/>
            <person name="Shaskina E."/>
            <person name="Kapwata T."/>
            <person name="Kreiswirth B."/>
            <person name="Gandhi N.R."/>
        </authorList>
    </citation>
    <scope>NUCLEOTIDE SEQUENCE [LARGE SCALE GENOMIC DNA]</scope>
    <source>
        <strain evidence="17 23">32301_S10</strain>
    </source>
</reference>
<dbReference type="InterPro" id="IPR040727">
    <property type="entry name" value="NAPRTase_N"/>
</dbReference>
<comment type="function">
    <text evidence="9">Catalyzes the first step in the biosynthesis of NAD from nicotinic acid, the ATP-dependent synthesis of beta-nicotinate D-ribonucleotide from nicotinate and 5-phospho-D-ribose 1-phosphate.</text>
</comment>
<dbReference type="Proteomes" id="UP000044938">
    <property type="component" value="Unassembled WGS sequence"/>
</dbReference>
<dbReference type="EC" id="6.3.4.21" evidence="3 9"/>
<evidence type="ECO:0000313" key="23">
    <source>
        <dbReference type="Proteomes" id="UP000256381"/>
    </source>
</evidence>
<evidence type="ECO:0000313" key="19">
    <source>
        <dbReference type="Proteomes" id="UP000044938"/>
    </source>
</evidence>
<comment type="pathway">
    <text evidence="1 9">Cofactor biosynthesis; NAD(+) biosynthesis; nicotinate D-ribonucleotide from nicotinate: step 1/1.</text>
</comment>
<evidence type="ECO:0000313" key="16">
    <source>
        <dbReference type="EMBL" id="OMH58458.1"/>
    </source>
</evidence>
<protein>
    <recommendedName>
        <fullName evidence="3 9">Nicotinate phosphoribosyltransferase</fullName>
        <ecNumber evidence="3 9">6.3.4.21</ecNumber>
    </recommendedName>
</protein>
<evidence type="ECO:0000313" key="15">
    <source>
        <dbReference type="EMBL" id="MBP0681841.1"/>
    </source>
</evidence>
<reference evidence="18 24" key="6">
    <citation type="submission" date="2018-08" db="EMBL/GenBank/DDBJ databases">
        <authorList>
            <person name="Fokvardsen B D."/>
            <person name="Norman A."/>
        </authorList>
    </citation>
    <scope>NUCLEOTIDE SEQUENCE [LARGE SCALE GENOMIC DNA]</scope>
    <source>
        <strain evidence="18 24">DKC2</strain>
    </source>
</reference>
<dbReference type="InterPro" id="IPR041525">
    <property type="entry name" value="N/Namide_PRibTrfase"/>
</dbReference>
<dbReference type="GO" id="GO:0047280">
    <property type="term" value="F:nicotinamide phosphoribosyltransferase activity"/>
    <property type="evidence" value="ECO:0007669"/>
    <property type="project" value="UniProtKB-ARBA"/>
</dbReference>
<dbReference type="Proteomes" id="UP000050164">
    <property type="component" value="Unassembled WGS sequence"/>
</dbReference>
<evidence type="ECO:0000313" key="13">
    <source>
        <dbReference type="EMBL" id="CKS17143.1"/>
    </source>
</evidence>
<evidence type="ECO:0000259" key="11">
    <source>
        <dbReference type="Pfam" id="PF17767"/>
    </source>
</evidence>
<evidence type="ECO:0000256" key="8">
    <source>
        <dbReference type="ARBA" id="ARBA00048668"/>
    </source>
</evidence>
<dbReference type="OMA" id="PIMEFGA"/>
<dbReference type="Proteomes" id="UP000300237">
    <property type="component" value="Chromosome"/>
</dbReference>
<reference evidence="16 22" key="2">
    <citation type="submission" date="2016-04" db="EMBL/GenBank/DDBJ databases">
        <authorList>
            <person name="Bigi M."/>
            <person name="Bigi F."/>
            <person name="Soria M.A."/>
        </authorList>
    </citation>
    <scope>NUCLEOTIDE SEQUENCE [LARGE SCALE GENOMIC DNA]</scope>
    <source>
        <strain evidence="16 22">6548</strain>
    </source>
</reference>
<evidence type="ECO:0000256" key="3">
    <source>
        <dbReference type="ARBA" id="ARBA00013236"/>
    </source>
</evidence>
<dbReference type="Proteomes" id="UP000189452">
    <property type="component" value="Chromosome"/>
</dbReference>
<dbReference type="EMBL" id="JAGIZI010000002">
    <property type="protein sequence ID" value="MBP0681841.1"/>
    <property type="molecule type" value="Genomic_DNA"/>
</dbReference>
<dbReference type="NCBIfam" id="TIGR01513">
    <property type="entry name" value="NAPRTase_put"/>
    <property type="match status" value="1"/>
</dbReference>
<dbReference type="SUPFAM" id="SSF54675">
    <property type="entry name" value="Nicotinate/Quinolinate PRTase N-terminal domain-like"/>
    <property type="match status" value="1"/>
</dbReference>
<evidence type="ECO:0000256" key="6">
    <source>
        <dbReference type="ARBA" id="ARBA00022642"/>
    </source>
</evidence>
<dbReference type="EMBL" id="CSAJ01000233">
    <property type="protein sequence ID" value="COW20723.1"/>
    <property type="molecule type" value="Genomic_DNA"/>
</dbReference>
<dbReference type="EMBL" id="LWDQ01000001">
    <property type="protein sequence ID" value="OMH58458.1"/>
    <property type="molecule type" value="Genomic_DNA"/>
</dbReference>
<keyword evidence="5 9" id="KW-0436">Ligase</keyword>
<dbReference type="RefSeq" id="WP_003403007.1">
    <property type="nucleotide sequence ID" value="NZ_AP018033.1"/>
</dbReference>
<dbReference type="GO" id="GO:0005829">
    <property type="term" value="C:cytosol"/>
    <property type="evidence" value="ECO:0007669"/>
    <property type="project" value="TreeGrafter"/>
</dbReference>